<accession>A0ABS9ZCM8</accession>
<reference evidence="3" key="1">
    <citation type="journal article" date="2022" name="ISME J.">
        <title>Identification of active gaseous-alkane degraders at natural gas seeps.</title>
        <authorList>
            <person name="Farhan Ul Haque M."/>
            <person name="Hernandez M."/>
            <person name="Crombie A.T."/>
            <person name="Murrell J.C."/>
        </authorList>
    </citation>
    <scope>NUCLEOTIDE SEQUENCE</scope>
    <source>
        <strain evidence="3">PC2</strain>
    </source>
</reference>
<evidence type="ECO:0000256" key="1">
    <source>
        <dbReference type="ARBA" id="ARBA00023125"/>
    </source>
</evidence>
<dbReference type="InterPro" id="IPR032687">
    <property type="entry name" value="AraC-type_N"/>
</dbReference>
<sequence>MDLTAQSRRREATAKIRNIAAIPVVLRELGADVDAVLRRAGLDPLIFSDPENVMPYAALGRLVAESVEATGCESFGLRVGARTKASAIGLTGLVALHSSTVREALRVINDTLRTSETGGATFLDIHENQASFGYAVTAPNIEAVDQIEDGSGAIACNIMRQLCGPQWRPQRVRLGRAPPRDKAPFLRFFEAPVDFLEPCSCLVFDAAILGQPARERRPDYVDVLAPLLE</sequence>
<dbReference type="EMBL" id="JAIVFP010000001">
    <property type="protein sequence ID" value="MCI4684857.1"/>
    <property type="molecule type" value="Genomic_DNA"/>
</dbReference>
<evidence type="ECO:0000313" key="3">
    <source>
        <dbReference type="EMBL" id="MCI4684857.1"/>
    </source>
</evidence>
<keyword evidence="4" id="KW-1185">Reference proteome</keyword>
<name>A0ABS9ZCM8_9HYPH</name>
<dbReference type="Pfam" id="PF12625">
    <property type="entry name" value="Arabinose_bd"/>
    <property type="match status" value="1"/>
</dbReference>
<dbReference type="RefSeq" id="WP_243068734.1">
    <property type="nucleotide sequence ID" value="NZ_JAIVFK010000022.1"/>
</dbReference>
<dbReference type="PANTHER" id="PTHR47894">
    <property type="entry name" value="HTH-TYPE TRANSCRIPTIONAL REGULATOR GADX"/>
    <property type="match status" value="1"/>
</dbReference>
<dbReference type="PANTHER" id="PTHR47894:SF4">
    <property type="entry name" value="HTH-TYPE TRANSCRIPTIONAL REGULATOR GADX"/>
    <property type="match status" value="1"/>
</dbReference>
<protein>
    <submittedName>
        <fullName evidence="3">AraC family transcriptional regulator</fullName>
    </submittedName>
</protein>
<evidence type="ECO:0000313" key="4">
    <source>
        <dbReference type="Proteomes" id="UP001139104"/>
    </source>
</evidence>
<organism evidence="3 4">
    <name type="scientific">Candidatus Rhodoblastus alkanivorans</name>
    <dbReference type="NCBI Taxonomy" id="2954117"/>
    <lineage>
        <taxon>Bacteria</taxon>
        <taxon>Pseudomonadati</taxon>
        <taxon>Pseudomonadota</taxon>
        <taxon>Alphaproteobacteria</taxon>
        <taxon>Hyphomicrobiales</taxon>
        <taxon>Rhodoblastaceae</taxon>
        <taxon>Rhodoblastus</taxon>
    </lineage>
</organism>
<proteinExistence type="predicted"/>
<evidence type="ECO:0000259" key="2">
    <source>
        <dbReference type="Pfam" id="PF12625"/>
    </source>
</evidence>
<keyword evidence="1" id="KW-0238">DNA-binding</keyword>
<feature type="domain" description="HTH-type transcriptional regulator AraC-type N-terminal" evidence="2">
    <location>
        <begin position="30"/>
        <end position="212"/>
    </location>
</feature>
<gene>
    <name evidence="3" type="ORF">K2U94_19140</name>
</gene>
<comment type="caution">
    <text evidence="3">The sequence shown here is derived from an EMBL/GenBank/DDBJ whole genome shotgun (WGS) entry which is preliminary data.</text>
</comment>
<dbReference type="Proteomes" id="UP001139104">
    <property type="component" value="Unassembled WGS sequence"/>
</dbReference>